<evidence type="ECO:0000313" key="2">
    <source>
        <dbReference type="Proteomes" id="UP001218188"/>
    </source>
</evidence>
<sequence>MPPKRKDKLMEAEVLDRRAQAAYEYRYRHRKAVNEKARLRMRRSVNSGLLQRVL</sequence>
<dbReference type="EMBL" id="JARJCM010000251">
    <property type="protein sequence ID" value="KAJ7020776.1"/>
    <property type="molecule type" value="Genomic_DNA"/>
</dbReference>
<keyword evidence="2" id="KW-1185">Reference proteome</keyword>
<name>A0AAD6S3Z4_9AGAR</name>
<dbReference type="Proteomes" id="UP001218188">
    <property type="component" value="Unassembled WGS sequence"/>
</dbReference>
<gene>
    <name evidence="1" type="ORF">C8F04DRAFT_1274527</name>
</gene>
<dbReference type="AlphaFoldDB" id="A0AAD6S3Z4"/>
<comment type="caution">
    <text evidence="1">The sequence shown here is derived from an EMBL/GenBank/DDBJ whole genome shotgun (WGS) entry which is preliminary data.</text>
</comment>
<proteinExistence type="predicted"/>
<accession>A0AAD6S3Z4</accession>
<reference evidence="1" key="1">
    <citation type="submission" date="2023-03" db="EMBL/GenBank/DDBJ databases">
        <title>Massive genome expansion in bonnet fungi (Mycena s.s.) driven by repeated elements and novel gene families across ecological guilds.</title>
        <authorList>
            <consortium name="Lawrence Berkeley National Laboratory"/>
            <person name="Harder C.B."/>
            <person name="Miyauchi S."/>
            <person name="Viragh M."/>
            <person name="Kuo A."/>
            <person name="Thoen E."/>
            <person name="Andreopoulos B."/>
            <person name="Lu D."/>
            <person name="Skrede I."/>
            <person name="Drula E."/>
            <person name="Henrissat B."/>
            <person name="Morin E."/>
            <person name="Kohler A."/>
            <person name="Barry K."/>
            <person name="LaButti K."/>
            <person name="Morin E."/>
            <person name="Salamov A."/>
            <person name="Lipzen A."/>
            <person name="Mereny Z."/>
            <person name="Hegedus B."/>
            <person name="Baldrian P."/>
            <person name="Stursova M."/>
            <person name="Weitz H."/>
            <person name="Taylor A."/>
            <person name="Grigoriev I.V."/>
            <person name="Nagy L.G."/>
            <person name="Martin F."/>
            <person name="Kauserud H."/>
        </authorList>
    </citation>
    <scope>NUCLEOTIDE SEQUENCE</scope>
    <source>
        <strain evidence="1">CBHHK200</strain>
    </source>
</reference>
<organism evidence="1 2">
    <name type="scientific">Mycena alexandri</name>
    <dbReference type="NCBI Taxonomy" id="1745969"/>
    <lineage>
        <taxon>Eukaryota</taxon>
        <taxon>Fungi</taxon>
        <taxon>Dikarya</taxon>
        <taxon>Basidiomycota</taxon>
        <taxon>Agaricomycotina</taxon>
        <taxon>Agaricomycetes</taxon>
        <taxon>Agaricomycetidae</taxon>
        <taxon>Agaricales</taxon>
        <taxon>Marasmiineae</taxon>
        <taxon>Mycenaceae</taxon>
        <taxon>Mycena</taxon>
    </lineage>
</organism>
<evidence type="ECO:0000313" key="1">
    <source>
        <dbReference type="EMBL" id="KAJ7020776.1"/>
    </source>
</evidence>
<protein>
    <submittedName>
        <fullName evidence="1">Uncharacterized protein</fullName>
    </submittedName>
</protein>